<sequence>MRILRVIATMNPKSGGPCQGIRNSIPVQKKAGISNEVVSLDIPGENFLKENEFKIHALGPVKGPYAYCKNLENWLKENLERFDIVIIHGLWLHNSYGTFRVWNTIKRRNKKIPELYVMPHGMLDPYFQKARSRKIKALRNWIFWNLIEKKVVNGADGLLFTCVEEMELAKRTFSNYKPKRTLNVGYGISSPPEKKEADYNNFLKKCPKLENRSYWLFLSRIHPKKGVDLLIKSYLKLKEQDSELPDLVIAGPGLESDYGQQMQKLGDNASIHFPGMLTGKTKWAAFHYSECFILPSHQENYGIAVVEAMACKKPVLITDQVNIWREIKNGKGGLISKDNLEGVCDVLKTWSNLSDRKKFELGRNAWNVFREKFSVENTALKMLDHFKVSKDLRNFNPRLKPEKFQEPVSNL</sequence>
<dbReference type="Proteomes" id="UP001139226">
    <property type="component" value="Unassembled WGS sequence"/>
</dbReference>
<dbReference type="EC" id="2.4.-.-" evidence="3"/>
<keyword evidence="4" id="KW-1185">Reference proteome</keyword>
<dbReference type="SUPFAM" id="SSF53756">
    <property type="entry name" value="UDP-Glycosyltransferase/glycogen phosphorylase"/>
    <property type="match status" value="1"/>
</dbReference>
<accession>A0A9X1V1S1</accession>
<keyword evidence="1 3" id="KW-0808">Transferase</keyword>
<dbReference type="AlphaFoldDB" id="A0A9X1V1S1"/>
<proteinExistence type="predicted"/>
<dbReference type="GO" id="GO:0009103">
    <property type="term" value="P:lipopolysaccharide biosynthetic process"/>
    <property type="evidence" value="ECO:0007669"/>
    <property type="project" value="TreeGrafter"/>
</dbReference>
<evidence type="ECO:0000313" key="3">
    <source>
        <dbReference type="EMBL" id="MCH4822767.1"/>
    </source>
</evidence>
<dbReference type="Gene3D" id="3.40.50.2000">
    <property type="entry name" value="Glycogen Phosphorylase B"/>
    <property type="match status" value="2"/>
</dbReference>
<organism evidence="3 4">
    <name type="scientific">Christiangramia lutea</name>
    <dbReference type="NCBI Taxonomy" id="1607951"/>
    <lineage>
        <taxon>Bacteria</taxon>
        <taxon>Pseudomonadati</taxon>
        <taxon>Bacteroidota</taxon>
        <taxon>Flavobacteriia</taxon>
        <taxon>Flavobacteriales</taxon>
        <taxon>Flavobacteriaceae</taxon>
        <taxon>Christiangramia</taxon>
    </lineage>
</organism>
<protein>
    <submittedName>
        <fullName evidence="3">Glycosyltransferase</fullName>
        <ecNumber evidence="3">2.4.-.-</ecNumber>
    </submittedName>
</protein>
<evidence type="ECO:0000256" key="1">
    <source>
        <dbReference type="ARBA" id="ARBA00022679"/>
    </source>
</evidence>
<feature type="domain" description="Glycosyl transferase family 1" evidence="2">
    <location>
        <begin position="204"/>
        <end position="339"/>
    </location>
</feature>
<dbReference type="PANTHER" id="PTHR46401:SF2">
    <property type="entry name" value="GLYCOSYLTRANSFERASE WBBK-RELATED"/>
    <property type="match status" value="1"/>
</dbReference>
<gene>
    <name evidence="3" type="ORF">ML462_06245</name>
</gene>
<evidence type="ECO:0000259" key="2">
    <source>
        <dbReference type="Pfam" id="PF00534"/>
    </source>
</evidence>
<dbReference type="GO" id="GO:0016757">
    <property type="term" value="F:glycosyltransferase activity"/>
    <property type="evidence" value="ECO:0007669"/>
    <property type="project" value="UniProtKB-KW"/>
</dbReference>
<dbReference type="RefSeq" id="WP_240712888.1">
    <property type="nucleotide sequence ID" value="NZ_JAKVTV010000001.1"/>
</dbReference>
<dbReference type="EMBL" id="JAKVTV010000001">
    <property type="protein sequence ID" value="MCH4822767.1"/>
    <property type="molecule type" value="Genomic_DNA"/>
</dbReference>
<dbReference type="PANTHER" id="PTHR46401">
    <property type="entry name" value="GLYCOSYLTRANSFERASE WBBK-RELATED"/>
    <property type="match status" value="1"/>
</dbReference>
<dbReference type="InterPro" id="IPR001296">
    <property type="entry name" value="Glyco_trans_1"/>
</dbReference>
<keyword evidence="3" id="KW-0328">Glycosyltransferase</keyword>
<reference evidence="3" key="1">
    <citation type="submission" date="2022-03" db="EMBL/GenBank/DDBJ databases">
        <title>Gramella crocea sp. nov., isolated from activated sludge of a seafood processing plant.</title>
        <authorList>
            <person name="Zhang X."/>
        </authorList>
    </citation>
    <scope>NUCLEOTIDE SEQUENCE</scope>
    <source>
        <strain evidence="3">YJ019</strain>
    </source>
</reference>
<evidence type="ECO:0000313" key="4">
    <source>
        <dbReference type="Proteomes" id="UP001139226"/>
    </source>
</evidence>
<comment type="caution">
    <text evidence="3">The sequence shown here is derived from an EMBL/GenBank/DDBJ whole genome shotgun (WGS) entry which is preliminary data.</text>
</comment>
<name>A0A9X1V1S1_9FLAO</name>
<dbReference type="Pfam" id="PF00534">
    <property type="entry name" value="Glycos_transf_1"/>
    <property type="match status" value="1"/>
</dbReference>